<keyword evidence="3" id="KW-1185">Reference proteome</keyword>
<feature type="region of interest" description="Disordered" evidence="1">
    <location>
        <begin position="1"/>
        <end position="76"/>
    </location>
</feature>
<evidence type="ECO:0000313" key="2">
    <source>
        <dbReference type="EMBL" id="GAS99294.1"/>
    </source>
</evidence>
<comment type="caution">
    <text evidence="2">The sequence shown here is derived from an EMBL/GenBank/DDBJ whole genome shotgun (WGS) entry which is preliminary data.</text>
</comment>
<feature type="compositionally biased region" description="Basic residues" evidence="1">
    <location>
        <begin position="164"/>
        <end position="184"/>
    </location>
</feature>
<name>A0A100WJY0_MYCCR</name>
<reference evidence="3" key="1">
    <citation type="journal article" date="2016" name="Genome Announc.">
        <title>Draft Genome Sequences of Five Rapidly Growing Mycobacterium Species, M. thermoresistibile, M. fortuitum subsp. acetamidolyticum, M. canariasense, M. brisbanense, and M. novocastrense.</title>
        <authorList>
            <person name="Katahira K."/>
            <person name="Ogura Y."/>
            <person name="Gotoh Y."/>
            <person name="Hayashi T."/>
        </authorList>
    </citation>
    <scope>NUCLEOTIDE SEQUENCE [LARGE SCALE GENOMIC DNA]</scope>
    <source>
        <strain evidence="3">JCM15298</strain>
    </source>
</reference>
<organism evidence="2 3">
    <name type="scientific">Mycolicibacterium canariasense</name>
    <name type="common">Mycobacterium canariasense</name>
    <dbReference type="NCBI Taxonomy" id="228230"/>
    <lineage>
        <taxon>Bacteria</taxon>
        <taxon>Bacillati</taxon>
        <taxon>Actinomycetota</taxon>
        <taxon>Actinomycetes</taxon>
        <taxon>Mycobacteriales</taxon>
        <taxon>Mycobacteriaceae</taxon>
        <taxon>Mycolicibacterium</taxon>
    </lineage>
</organism>
<feature type="region of interest" description="Disordered" evidence="1">
    <location>
        <begin position="98"/>
        <end position="205"/>
    </location>
</feature>
<feature type="compositionally biased region" description="Basic residues" evidence="1">
    <location>
        <begin position="121"/>
        <end position="133"/>
    </location>
</feature>
<dbReference type="EMBL" id="BCSY01000133">
    <property type="protein sequence ID" value="GAS99294.1"/>
    <property type="molecule type" value="Genomic_DNA"/>
</dbReference>
<dbReference type="Proteomes" id="UP000069443">
    <property type="component" value="Unassembled WGS sequence"/>
</dbReference>
<sequence>LTRPATESRRAAGRRGDLGEDRRRDHLAHPAGDPRGSLGPHRCRPGRHCSRSGRVVAEEHRGHHRPLDREVRSHRRLGRPLRRPVAVPGVRWCRGPRRHHRGLRAAAGHRRRHPEGPARRDRGHRLCRRPPHHHTADGRCAGCARRRPDRRPAGLPMRQSRMPSSRRRSARSRGHRVRAHRRNARGGCRPRTDRAATWSRPNARL</sequence>
<accession>A0A100WJY0</accession>
<proteinExistence type="predicted"/>
<feature type="compositionally biased region" description="Basic and acidic residues" evidence="1">
    <location>
        <begin position="1"/>
        <end position="28"/>
    </location>
</feature>
<evidence type="ECO:0000313" key="3">
    <source>
        <dbReference type="Proteomes" id="UP000069443"/>
    </source>
</evidence>
<feature type="non-terminal residue" evidence="2">
    <location>
        <position position="1"/>
    </location>
</feature>
<feature type="compositionally biased region" description="Basic residues" evidence="1">
    <location>
        <begin position="98"/>
        <end position="113"/>
    </location>
</feature>
<protein>
    <submittedName>
        <fullName evidence="2">Regulatory protein, LysR:LysR</fullName>
    </submittedName>
</protein>
<reference evidence="3" key="2">
    <citation type="submission" date="2016-02" db="EMBL/GenBank/DDBJ databases">
        <title>Draft genome sequence of five rapidly growing Mycobacterium species.</title>
        <authorList>
            <person name="Katahira K."/>
            <person name="Gotou Y."/>
            <person name="Iida K."/>
            <person name="Ogura Y."/>
            <person name="Hayashi T."/>
        </authorList>
    </citation>
    <scope>NUCLEOTIDE SEQUENCE [LARGE SCALE GENOMIC DNA]</scope>
    <source>
        <strain evidence="3">JCM15298</strain>
    </source>
</reference>
<feature type="compositionally biased region" description="Basic and acidic residues" evidence="1">
    <location>
        <begin position="56"/>
        <end position="71"/>
    </location>
</feature>
<gene>
    <name evidence="2" type="ORF">RMCC_6259</name>
</gene>
<evidence type="ECO:0000256" key="1">
    <source>
        <dbReference type="SAM" id="MobiDB-lite"/>
    </source>
</evidence>
<feature type="compositionally biased region" description="Basic residues" evidence="1">
    <location>
        <begin position="41"/>
        <end position="51"/>
    </location>
</feature>
<feature type="non-terminal residue" evidence="2">
    <location>
        <position position="205"/>
    </location>
</feature>
<dbReference type="AlphaFoldDB" id="A0A100WJY0"/>